<proteinExistence type="predicted"/>
<name>A0A161WTR9_DAUCS</name>
<dbReference type="InterPro" id="IPR017930">
    <property type="entry name" value="Myb_dom"/>
</dbReference>
<evidence type="ECO:0000256" key="1">
    <source>
        <dbReference type="ARBA" id="ARBA00004123"/>
    </source>
</evidence>
<reference evidence="6" key="2">
    <citation type="submission" date="2022-03" db="EMBL/GenBank/DDBJ databases">
        <title>Draft title - Genomic analysis of global carrot germplasm unveils the trajectory of domestication and the origin of high carotenoid orange carrot.</title>
        <authorList>
            <person name="Iorizzo M."/>
            <person name="Ellison S."/>
            <person name="Senalik D."/>
            <person name="Macko-Podgorni A."/>
            <person name="Grzebelus D."/>
            <person name="Bostan H."/>
            <person name="Rolling W."/>
            <person name="Curaba J."/>
            <person name="Simon P."/>
        </authorList>
    </citation>
    <scope>NUCLEOTIDE SEQUENCE</scope>
    <source>
        <tissue evidence="6">Leaf</tissue>
    </source>
</reference>
<dbReference type="PROSITE" id="PS51294">
    <property type="entry name" value="HTH_MYB"/>
    <property type="match status" value="2"/>
</dbReference>
<evidence type="ECO:0000256" key="3">
    <source>
        <dbReference type="ARBA" id="ARBA00023125"/>
    </source>
</evidence>
<dbReference type="OrthoDB" id="2143914at2759"/>
<reference evidence="6" key="1">
    <citation type="journal article" date="2016" name="Nat. Genet.">
        <title>A high-quality carrot genome assembly provides new insights into carotenoid accumulation and asterid genome evolution.</title>
        <authorList>
            <person name="Iorizzo M."/>
            <person name="Ellison S."/>
            <person name="Senalik D."/>
            <person name="Zeng P."/>
            <person name="Satapoomin P."/>
            <person name="Huang J."/>
            <person name="Bowman M."/>
            <person name="Iovene M."/>
            <person name="Sanseverino W."/>
            <person name="Cavagnaro P."/>
            <person name="Yildiz M."/>
            <person name="Macko-Podgorni A."/>
            <person name="Moranska E."/>
            <person name="Grzebelus E."/>
            <person name="Grzebelus D."/>
            <person name="Ashrafi H."/>
            <person name="Zheng Z."/>
            <person name="Cheng S."/>
            <person name="Spooner D."/>
            <person name="Van Deynze A."/>
            <person name="Simon P."/>
        </authorList>
    </citation>
    <scope>NUCLEOTIDE SEQUENCE</scope>
    <source>
        <tissue evidence="6">Leaf</tissue>
    </source>
</reference>
<evidence type="ECO:0000313" key="7">
    <source>
        <dbReference type="Proteomes" id="UP000077755"/>
    </source>
</evidence>
<dbReference type="Gene3D" id="1.10.10.60">
    <property type="entry name" value="Homeodomain-like"/>
    <property type="match status" value="2"/>
</dbReference>
<organism evidence="6 7">
    <name type="scientific">Daucus carota subsp. sativus</name>
    <name type="common">Carrot</name>
    <dbReference type="NCBI Taxonomy" id="79200"/>
    <lineage>
        <taxon>Eukaryota</taxon>
        <taxon>Viridiplantae</taxon>
        <taxon>Streptophyta</taxon>
        <taxon>Embryophyta</taxon>
        <taxon>Tracheophyta</taxon>
        <taxon>Spermatophyta</taxon>
        <taxon>Magnoliopsida</taxon>
        <taxon>eudicotyledons</taxon>
        <taxon>Gunneridae</taxon>
        <taxon>Pentapetalae</taxon>
        <taxon>asterids</taxon>
        <taxon>campanulids</taxon>
        <taxon>Apiales</taxon>
        <taxon>Apiaceae</taxon>
        <taxon>Apioideae</taxon>
        <taxon>Scandiceae</taxon>
        <taxon>Daucinae</taxon>
        <taxon>Daucus</taxon>
        <taxon>Daucus sect. Daucus</taxon>
    </lineage>
</organism>
<accession>A0A161WTR9</accession>
<dbReference type="InterPro" id="IPR009057">
    <property type="entry name" value="Homeodomain-like_sf"/>
</dbReference>
<dbReference type="FunFam" id="1.10.10.60:FF:000001">
    <property type="entry name" value="MYB-related transcription factor"/>
    <property type="match status" value="1"/>
</dbReference>
<keyword evidence="7" id="KW-1185">Reference proteome</keyword>
<comment type="subcellular location">
    <subcellularLocation>
        <location evidence="1">Nucleus</location>
    </subcellularLocation>
</comment>
<evidence type="ECO:0000313" key="6">
    <source>
        <dbReference type="EMBL" id="WOH06294.1"/>
    </source>
</evidence>
<dbReference type="Gramene" id="KZM91997">
    <property type="protein sequence ID" value="KZM91997"/>
    <property type="gene ID" value="DCAR_020638"/>
</dbReference>
<dbReference type="SUPFAM" id="SSF46689">
    <property type="entry name" value="Homeodomain-like"/>
    <property type="match status" value="1"/>
</dbReference>
<evidence type="ECO:0000256" key="4">
    <source>
        <dbReference type="ARBA" id="ARBA00023242"/>
    </source>
</evidence>
<dbReference type="KEGG" id="dcr:108226723"/>
<dbReference type="OMA" id="NISNIAW"/>
<dbReference type="PANTHER" id="PTHR10641">
    <property type="entry name" value="MYB FAMILY TRANSCRIPTION FACTOR"/>
    <property type="match status" value="1"/>
</dbReference>
<dbReference type="GO" id="GO:0003677">
    <property type="term" value="F:DNA binding"/>
    <property type="evidence" value="ECO:0007669"/>
    <property type="project" value="UniProtKB-KW"/>
</dbReference>
<feature type="compositionally biased region" description="Basic and acidic residues" evidence="5">
    <location>
        <begin position="259"/>
        <end position="290"/>
    </location>
</feature>
<sequence>MGRPHCCDKVDIKKGPWTPEEDIILVTYVQEHGPGNWRSVPTNTGLLRCSKSCRLRWTNYLRPGIKRGNFTPHEEGMIIHLQSLLGNKWAAIASYLPQRTDNDIKNYWNTHLKKKIKQTASSEDHVPHILASSDQSRKRKISDIATRDLAPTDPTFHNNCSSSNIYASSTENISRLLPGWMGSSMKTTVDTNDVDAFSSGGSNGKIIGDSFTTVPPRDNRPKAEQPEGIELMSNEVSESILSFDKLNATIGNWDYKNPSNKDSDNDADANMKDDYDAHMRKPRPADEHKNNHPPLSFLENWLLDEASPAQVGEMMELPSIF</sequence>
<protein>
    <submittedName>
        <fullName evidence="6">Uncharacterized protein</fullName>
    </submittedName>
</protein>
<dbReference type="AlphaFoldDB" id="A0A161WTR9"/>
<feature type="region of interest" description="Disordered" evidence="5">
    <location>
        <begin position="198"/>
        <end position="227"/>
    </location>
</feature>
<dbReference type="GO" id="GO:0005634">
    <property type="term" value="C:nucleus"/>
    <property type="evidence" value="ECO:0007669"/>
    <property type="project" value="UniProtKB-SubCell"/>
</dbReference>
<gene>
    <name evidence="6" type="ORF">DCAR_0625719</name>
</gene>
<keyword evidence="2" id="KW-0677">Repeat</keyword>
<dbReference type="PANTHER" id="PTHR10641:SF1152">
    <property type="entry name" value="TRANSCRIPTION FACTOR MYB60"/>
    <property type="match status" value="1"/>
</dbReference>
<dbReference type="InterPro" id="IPR015495">
    <property type="entry name" value="Myb_TF_plants"/>
</dbReference>
<evidence type="ECO:0000256" key="5">
    <source>
        <dbReference type="SAM" id="MobiDB-lite"/>
    </source>
</evidence>
<dbReference type="GO" id="GO:0009733">
    <property type="term" value="P:response to auxin"/>
    <property type="evidence" value="ECO:0007669"/>
    <property type="project" value="TreeGrafter"/>
</dbReference>
<keyword evidence="3" id="KW-0238">DNA-binding</keyword>
<dbReference type="PROSITE" id="PS50090">
    <property type="entry name" value="MYB_LIKE"/>
    <property type="match status" value="2"/>
</dbReference>
<feature type="region of interest" description="Disordered" evidence="5">
    <location>
        <begin position="252"/>
        <end position="292"/>
    </location>
</feature>
<dbReference type="SMART" id="SM00717">
    <property type="entry name" value="SANT"/>
    <property type="match status" value="2"/>
</dbReference>
<evidence type="ECO:0000256" key="2">
    <source>
        <dbReference type="ARBA" id="ARBA00022737"/>
    </source>
</evidence>
<dbReference type="Pfam" id="PF00249">
    <property type="entry name" value="Myb_DNA-binding"/>
    <property type="match status" value="2"/>
</dbReference>
<dbReference type="Proteomes" id="UP000077755">
    <property type="component" value="Chromosome 6"/>
</dbReference>
<keyword evidence="4" id="KW-0539">Nucleus</keyword>
<dbReference type="EMBL" id="CP093348">
    <property type="protein sequence ID" value="WOH06294.1"/>
    <property type="molecule type" value="Genomic_DNA"/>
</dbReference>
<dbReference type="InterPro" id="IPR001005">
    <property type="entry name" value="SANT/Myb"/>
</dbReference>
<dbReference type="CDD" id="cd00167">
    <property type="entry name" value="SANT"/>
    <property type="match status" value="2"/>
</dbReference>